<name>A0A8H5MJA8_9HYPO</name>
<evidence type="ECO:0000313" key="1">
    <source>
        <dbReference type="EMBL" id="KAF5530050.1"/>
    </source>
</evidence>
<dbReference type="EMBL" id="JAAOAM010000513">
    <property type="protein sequence ID" value="KAF5530050.1"/>
    <property type="molecule type" value="Genomic_DNA"/>
</dbReference>
<gene>
    <name evidence="1" type="ORF">FMEXI_13791</name>
</gene>
<dbReference type="Proteomes" id="UP000522262">
    <property type="component" value="Unassembled WGS sequence"/>
</dbReference>
<sequence>MSADQTNVPAVTRLPDGSYRGVIADGALLHPIALRTMDETGVDRVRIQLGAYEPGVDHPIMYTFEMDRSGVVHNISPGPGVVNSNN</sequence>
<dbReference type="AlphaFoldDB" id="A0A8H5MJA8"/>
<accession>A0A8H5MJA8</accession>
<evidence type="ECO:0000313" key="2">
    <source>
        <dbReference type="Proteomes" id="UP000522262"/>
    </source>
</evidence>
<keyword evidence="2" id="KW-1185">Reference proteome</keyword>
<protein>
    <submittedName>
        <fullName evidence="1">Uncharacterized protein</fullName>
    </submittedName>
</protein>
<comment type="caution">
    <text evidence="1">The sequence shown here is derived from an EMBL/GenBank/DDBJ whole genome shotgun (WGS) entry which is preliminary data.</text>
</comment>
<proteinExistence type="predicted"/>
<reference evidence="1 2" key="1">
    <citation type="submission" date="2020-05" db="EMBL/GenBank/DDBJ databases">
        <title>Identification and distribution of gene clusters putatively required for synthesis of sphingolipid metabolism inhibitors in phylogenetically diverse species of the filamentous fungus Fusarium.</title>
        <authorList>
            <person name="Kim H.-S."/>
            <person name="Busman M."/>
            <person name="Brown D.W."/>
            <person name="Divon H."/>
            <person name="Uhlig S."/>
            <person name="Proctor R.H."/>
        </authorList>
    </citation>
    <scope>NUCLEOTIDE SEQUENCE [LARGE SCALE GENOMIC DNA]</scope>
    <source>
        <strain evidence="1 2">NRRL 53147</strain>
    </source>
</reference>
<organism evidence="1 2">
    <name type="scientific">Fusarium mexicanum</name>
    <dbReference type="NCBI Taxonomy" id="751941"/>
    <lineage>
        <taxon>Eukaryota</taxon>
        <taxon>Fungi</taxon>
        <taxon>Dikarya</taxon>
        <taxon>Ascomycota</taxon>
        <taxon>Pezizomycotina</taxon>
        <taxon>Sordariomycetes</taxon>
        <taxon>Hypocreomycetidae</taxon>
        <taxon>Hypocreales</taxon>
        <taxon>Nectriaceae</taxon>
        <taxon>Fusarium</taxon>
        <taxon>Fusarium fujikuroi species complex</taxon>
    </lineage>
</organism>